<proteinExistence type="predicted"/>
<dbReference type="GO" id="GO:0005576">
    <property type="term" value="C:extracellular region"/>
    <property type="evidence" value="ECO:0007669"/>
    <property type="project" value="UniProtKB-SubCell"/>
</dbReference>
<evidence type="ECO:0000256" key="1">
    <source>
        <dbReference type="ARBA" id="ARBA00004613"/>
    </source>
</evidence>
<dbReference type="EMBL" id="CAJNOB010000001">
    <property type="protein sequence ID" value="CAF0689967.1"/>
    <property type="molecule type" value="Genomic_DNA"/>
</dbReference>
<dbReference type="SMART" id="SM00912">
    <property type="entry name" value="Haemagg_act"/>
    <property type="match status" value="1"/>
</dbReference>
<evidence type="ECO:0000313" key="6">
    <source>
        <dbReference type="Proteomes" id="UP000663859"/>
    </source>
</evidence>
<reference evidence="5" key="1">
    <citation type="submission" date="2021-02" db="EMBL/GenBank/DDBJ databases">
        <authorList>
            <person name="Cremers G."/>
            <person name="Picone N."/>
        </authorList>
    </citation>
    <scope>NUCLEOTIDE SEQUENCE</scope>
    <source>
        <strain evidence="5">PQ17</strain>
    </source>
</reference>
<gene>
    <name evidence="5" type="ORF">MPNT_10457</name>
</gene>
<dbReference type="InterPro" id="IPR011050">
    <property type="entry name" value="Pectin_lyase_fold/virulence"/>
</dbReference>
<dbReference type="AlphaFoldDB" id="A0A8J2BMS5"/>
<feature type="domain" description="Filamentous haemagglutinin FhaB/tRNA nuclease CdiA-like TPS" evidence="4">
    <location>
        <begin position="32"/>
        <end position="158"/>
    </location>
</feature>
<keyword evidence="6" id="KW-1185">Reference proteome</keyword>
<dbReference type="NCBIfam" id="TIGR01901">
    <property type="entry name" value="adhes_NPXG"/>
    <property type="match status" value="1"/>
</dbReference>
<evidence type="ECO:0000256" key="2">
    <source>
        <dbReference type="ARBA" id="ARBA00022525"/>
    </source>
</evidence>
<comment type="caution">
    <text evidence="5">The sequence shown here is derived from an EMBL/GenBank/DDBJ whole genome shotgun (WGS) entry which is preliminary data.</text>
</comment>
<keyword evidence="3" id="KW-0732">Signal</keyword>
<comment type="subcellular location">
    <subcellularLocation>
        <location evidence="1">Secreted</location>
    </subcellularLocation>
</comment>
<dbReference type="SUPFAM" id="SSF51126">
    <property type="entry name" value="Pectin lyase-like"/>
    <property type="match status" value="1"/>
</dbReference>
<dbReference type="Pfam" id="PF05860">
    <property type="entry name" value="TPS"/>
    <property type="match status" value="1"/>
</dbReference>
<dbReference type="PANTHER" id="PTHR12338">
    <property type="entry name" value="AUTOTRANSPORTER"/>
    <property type="match status" value="1"/>
</dbReference>
<accession>A0A8J2BMS5</accession>
<organism evidence="5 6">
    <name type="scientific">Candidatus Methylacidithermus pantelleriae</name>
    <dbReference type="NCBI Taxonomy" id="2744239"/>
    <lineage>
        <taxon>Bacteria</taxon>
        <taxon>Pseudomonadati</taxon>
        <taxon>Verrucomicrobiota</taxon>
        <taxon>Methylacidiphilae</taxon>
        <taxon>Methylacidiphilales</taxon>
        <taxon>Methylacidiphilaceae</taxon>
        <taxon>Candidatus Methylacidithermus</taxon>
    </lineage>
</organism>
<dbReference type="InterPro" id="IPR012334">
    <property type="entry name" value="Pectin_lyas_fold"/>
</dbReference>
<dbReference type="Proteomes" id="UP000663859">
    <property type="component" value="Unassembled WGS sequence"/>
</dbReference>
<dbReference type="RefSeq" id="WP_174581855.1">
    <property type="nucleotide sequence ID" value="NZ_CAJNOB010000001.1"/>
</dbReference>
<dbReference type="InterPro" id="IPR050909">
    <property type="entry name" value="Bact_Autotransporter_VF"/>
</dbReference>
<evidence type="ECO:0000313" key="5">
    <source>
        <dbReference type="EMBL" id="CAF0689967.1"/>
    </source>
</evidence>
<evidence type="ECO:0000256" key="3">
    <source>
        <dbReference type="ARBA" id="ARBA00022729"/>
    </source>
</evidence>
<dbReference type="InterPro" id="IPR008638">
    <property type="entry name" value="FhaB/CdiA-like_TPS"/>
</dbReference>
<dbReference type="Gene3D" id="2.160.20.10">
    <property type="entry name" value="Single-stranded right-handed beta-helix, Pectin lyase-like"/>
    <property type="match status" value="1"/>
</dbReference>
<evidence type="ECO:0000259" key="4">
    <source>
        <dbReference type="SMART" id="SM00912"/>
    </source>
</evidence>
<protein>
    <recommendedName>
        <fullName evidence="4">Filamentous haemagglutinin FhaB/tRNA nuclease CdiA-like TPS domain-containing protein</fullName>
    </recommendedName>
</protein>
<dbReference type="PANTHER" id="PTHR12338:SF8">
    <property type="entry name" value="HEME_HEMOPEXIN-BINDING PROTEIN"/>
    <property type="match status" value="1"/>
</dbReference>
<keyword evidence="2" id="KW-0964">Secreted</keyword>
<sequence length="387" mass="39476">MTAIGRCWFSPIRLFLSWTFGVSLWVVANPKGYGQPLLPTGISSTSGAPVNAVYTTDKLTVIQSGPLNARTIINWGTWGSSTTGFDIGSGNSVEFVQPGTHSAILNRDITGNPSQILGAIQANGEVYLINTAGITIGNGAVINAFSFGASTFDVNDNDFLNGFPSGHVLLTQTAPGVSLSVNGSSITASNQGGHVVLVSNNIRIGTSTLTGTYVGLAAANGSVDINLVGTTPIVQGLYGDTHITIGQPGGEVHIVNSDVTASNGLSIGGQIDIATGIAKIEHSNLAANGTLAGGNINIFANSSPSTNQGKSVLINGGSQLSVASSSGQGGTIAIFSQNQYLSAASTQWDALGGSSTLDGEIFIEQANVRLKPIVNGAYTPAPIIFQP</sequence>
<name>A0A8J2BMS5_9BACT</name>